<comment type="caution">
    <text evidence="1">The sequence shown here is derived from an EMBL/GenBank/DDBJ whole genome shotgun (WGS) entry which is preliminary data.</text>
</comment>
<dbReference type="Proteomes" id="UP000236291">
    <property type="component" value="Unassembled WGS sequence"/>
</dbReference>
<accession>A0A2K3KXN8</accession>
<gene>
    <name evidence="1" type="ORF">L195_g057995</name>
</gene>
<organism evidence="1 2">
    <name type="scientific">Trifolium pratense</name>
    <name type="common">Red clover</name>
    <dbReference type="NCBI Taxonomy" id="57577"/>
    <lineage>
        <taxon>Eukaryota</taxon>
        <taxon>Viridiplantae</taxon>
        <taxon>Streptophyta</taxon>
        <taxon>Embryophyta</taxon>
        <taxon>Tracheophyta</taxon>
        <taxon>Spermatophyta</taxon>
        <taxon>Magnoliopsida</taxon>
        <taxon>eudicotyledons</taxon>
        <taxon>Gunneridae</taxon>
        <taxon>Pentapetalae</taxon>
        <taxon>rosids</taxon>
        <taxon>fabids</taxon>
        <taxon>Fabales</taxon>
        <taxon>Fabaceae</taxon>
        <taxon>Papilionoideae</taxon>
        <taxon>50 kb inversion clade</taxon>
        <taxon>NPAAA clade</taxon>
        <taxon>Hologalegina</taxon>
        <taxon>IRL clade</taxon>
        <taxon>Trifolieae</taxon>
        <taxon>Trifolium</taxon>
    </lineage>
</organism>
<sequence>SLFQVPVISVCSQNRGDICVGDRDESLEGRVVCSMGRERTDVSSAVATRYSY</sequence>
<reference evidence="1 2" key="2">
    <citation type="journal article" date="2017" name="Front. Plant Sci.">
        <title>Gene Classification and Mining of Molecular Markers Useful in Red Clover (Trifolium pratense) Breeding.</title>
        <authorList>
            <person name="Istvanek J."/>
            <person name="Dluhosova J."/>
            <person name="Dluhos P."/>
            <person name="Patkova L."/>
            <person name="Nedelnik J."/>
            <person name="Repkova J."/>
        </authorList>
    </citation>
    <scope>NUCLEOTIDE SEQUENCE [LARGE SCALE GENOMIC DNA]</scope>
    <source>
        <strain evidence="2">cv. Tatra</strain>
        <tissue evidence="1">Young leaves</tissue>
    </source>
</reference>
<evidence type="ECO:0000313" key="1">
    <source>
        <dbReference type="EMBL" id="PNX71039.1"/>
    </source>
</evidence>
<evidence type="ECO:0000313" key="2">
    <source>
        <dbReference type="Proteomes" id="UP000236291"/>
    </source>
</evidence>
<protein>
    <submittedName>
        <fullName evidence="1">Uncharacterized protein</fullName>
    </submittedName>
</protein>
<reference evidence="1 2" key="1">
    <citation type="journal article" date="2014" name="Am. J. Bot.">
        <title>Genome assembly and annotation for red clover (Trifolium pratense; Fabaceae).</title>
        <authorList>
            <person name="Istvanek J."/>
            <person name="Jaros M."/>
            <person name="Krenek A."/>
            <person name="Repkova J."/>
        </authorList>
    </citation>
    <scope>NUCLEOTIDE SEQUENCE [LARGE SCALE GENOMIC DNA]</scope>
    <source>
        <strain evidence="2">cv. Tatra</strain>
        <tissue evidence="1">Young leaves</tissue>
    </source>
</reference>
<proteinExistence type="predicted"/>
<name>A0A2K3KXN8_TRIPR</name>
<dbReference type="EMBL" id="ASHM01118013">
    <property type="protein sequence ID" value="PNX71039.1"/>
    <property type="molecule type" value="Genomic_DNA"/>
</dbReference>
<feature type="non-terminal residue" evidence="1">
    <location>
        <position position="1"/>
    </location>
</feature>
<dbReference type="AlphaFoldDB" id="A0A2K3KXN8"/>